<feature type="signal peptide" evidence="1">
    <location>
        <begin position="1"/>
        <end position="19"/>
    </location>
</feature>
<dbReference type="Proteomes" id="UP000050378">
    <property type="component" value="Unassembled WGS sequence"/>
</dbReference>
<accession>A0A0P7EQS4</accession>
<dbReference type="Gene3D" id="1.25.40.10">
    <property type="entry name" value="Tetratricopeptide repeat domain"/>
    <property type="match status" value="1"/>
</dbReference>
<evidence type="ECO:0000256" key="1">
    <source>
        <dbReference type="SAM" id="SignalP"/>
    </source>
</evidence>
<dbReference type="PATRIC" id="fig|570156.3.peg.932"/>
<dbReference type="InterPro" id="IPR011990">
    <property type="entry name" value="TPR-like_helical_dom_sf"/>
</dbReference>
<evidence type="ECO:0000313" key="2">
    <source>
        <dbReference type="EMBL" id="KPM85069.1"/>
    </source>
</evidence>
<feature type="chain" id="PRO_5006138569" description="Tetratricopeptide repeat-containing protein" evidence="1">
    <location>
        <begin position="20"/>
        <end position="301"/>
    </location>
</feature>
<dbReference type="EMBL" id="LJTC01000002">
    <property type="protein sequence ID" value="KPM85069.1"/>
    <property type="molecule type" value="Genomic_DNA"/>
</dbReference>
<evidence type="ECO:0000313" key="3">
    <source>
        <dbReference type="Proteomes" id="UP000050378"/>
    </source>
</evidence>
<reference evidence="2 3" key="1">
    <citation type="submission" date="2015-09" db="EMBL/GenBank/DDBJ databases">
        <title>Draft Genome Sequence of Pseudoalteromonas lipolytica UCD-48B.</title>
        <authorList>
            <person name="Krusor M."/>
            <person name="Coil D.A."/>
            <person name="Lang J.M."/>
            <person name="Eisen J.A."/>
            <person name="Alexiev A."/>
        </authorList>
    </citation>
    <scope>NUCLEOTIDE SEQUENCE [LARGE SCALE GENOMIC DNA]</scope>
    <source>
        <strain evidence="2 3">UCD-48B</strain>
    </source>
</reference>
<proteinExistence type="predicted"/>
<dbReference type="RefSeq" id="WP_054551828.1">
    <property type="nucleotide sequence ID" value="NZ_LJTC01000002.1"/>
</dbReference>
<name>A0A0P7EQS4_9GAMM</name>
<sequence>MKKKLAMLLLGLSSFNASASENFSDHEMFCERQSQISCLDYINQQLASSEIGSARWYEIKSYQLDYFYDKMEFQALKESAEPFITSEELPVVFQVQVYFYYAKSTHYLGDSETGHKYATKAFEKLQAIFDSFGNPMRMVELANLQFVFGNKETALQILDRAERRFGKSKDPIFHFELASNKANVFHSLGDIDGALVNRQIAADWILKTNHNRKISVALGNLARTHQLLADYVKADHVYVQSLKFMDTDSDRNAVAIYKLRLAEINWQAGKPAQALKWFKQVHKEDIRQSHAKLYAHLSNVL</sequence>
<dbReference type="AlphaFoldDB" id="A0A0P7EQS4"/>
<keyword evidence="1" id="KW-0732">Signal</keyword>
<gene>
    <name evidence="2" type="ORF">AOG27_04720</name>
</gene>
<comment type="caution">
    <text evidence="2">The sequence shown here is derived from an EMBL/GenBank/DDBJ whole genome shotgun (WGS) entry which is preliminary data.</text>
</comment>
<evidence type="ECO:0008006" key="4">
    <source>
        <dbReference type="Google" id="ProtNLM"/>
    </source>
</evidence>
<dbReference type="SUPFAM" id="SSF48452">
    <property type="entry name" value="TPR-like"/>
    <property type="match status" value="1"/>
</dbReference>
<organism evidence="2 3">
    <name type="scientific">Pseudoalteromonas lipolytica</name>
    <dbReference type="NCBI Taxonomy" id="570156"/>
    <lineage>
        <taxon>Bacteria</taxon>
        <taxon>Pseudomonadati</taxon>
        <taxon>Pseudomonadota</taxon>
        <taxon>Gammaproteobacteria</taxon>
        <taxon>Alteromonadales</taxon>
        <taxon>Pseudoalteromonadaceae</taxon>
        <taxon>Pseudoalteromonas</taxon>
    </lineage>
</organism>
<dbReference type="OrthoDB" id="5760886at2"/>
<protein>
    <recommendedName>
        <fullName evidence="4">Tetratricopeptide repeat-containing protein</fullName>
    </recommendedName>
</protein>